<comment type="similarity">
    <text evidence="2">Belongs to the bacterial solute-binding protein 5 family.</text>
</comment>
<evidence type="ECO:0000256" key="1">
    <source>
        <dbReference type="ARBA" id="ARBA00004418"/>
    </source>
</evidence>
<keyword evidence="3" id="KW-0732">Signal</keyword>
<dbReference type="Gene3D" id="3.40.190.10">
    <property type="entry name" value="Periplasmic binding protein-like II"/>
    <property type="match status" value="1"/>
</dbReference>
<dbReference type="PANTHER" id="PTHR30290:SF62">
    <property type="entry name" value="OLIGOPEPTIDE ABC TRANSPORTER, PERIPLASMIC OLIGOPEPTIDE-BINDING PROTEIN"/>
    <property type="match status" value="1"/>
</dbReference>
<gene>
    <name evidence="5" type="ORF">U1T56_09810</name>
</gene>
<dbReference type="RefSeq" id="WP_418159295.1">
    <property type="nucleotide sequence ID" value="NZ_JBBLZC010000008.1"/>
</dbReference>
<comment type="caution">
    <text evidence="5">The sequence shown here is derived from an EMBL/GenBank/DDBJ whole genome shotgun (WGS) entry which is preliminary data.</text>
</comment>
<comment type="subcellular location">
    <subcellularLocation>
        <location evidence="1">Periplasm</location>
    </subcellularLocation>
</comment>
<sequence length="605" mass="69568">MRLSFATGLAVLCLATAALAGPPEEPRVLNDIPKIGRPGGELRSLIGRPRDTRLFFAYGHARLVGYDLKLELVPDILASYEVQDGRIFTFHLRKGHRWSDGEPFTAEDFRFYWEDVAQNPELSPTGPEVVLLVDGEKPKVEILDERTVRYSWSKPNPLFLPAIAATTSLEIYRPAHYLRQFHKRYADPAKLDQLVKETRSRDWVQLYLRKDRLDDFDNPDMPTLQPWMPTTAPPAERFVAVRNPYFHRVDETGQQLPYLDRFILVVADPKLIPLKTGAGETDLQARHLAFKDYTFLKESEERSSLRTLLWPEGRSAHLALYPNLNAKDPVWRKLFRDRRFREALSLGIDRETLSQYLYFGLARPSNNSLLAESPLYRKEYGERCTAYDPDAANRILDELGLKRRGSGGVRLLPDGRPMELVVETAGEDAEQADVLELVRDQWQEIGLKIHTKPSEREVLRNRIFAGETLMSIFYGIDNGTPTVAMPPKDFAPTSQADQPQWPKWGQYHETRGEAGEPPDLPEAKELLDLYQQWERTADPAGQRAVWERMLDLYTQECFTFGLVENVRQPLAVRANLRNVPEEAIFNWEPQGQIGLYRPDTFFYDK</sequence>
<dbReference type="EMBL" id="JBBLZC010000008">
    <property type="protein sequence ID" value="MEK0083446.1"/>
    <property type="molecule type" value="Genomic_DNA"/>
</dbReference>
<dbReference type="Pfam" id="PF00496">
    <property type="entry name" value="SBP_bac_5"/>
    <property type="match status" value="1"/>
</dbReference>
<dbReference type="PANTHER" id="PTHR30290">
    <property type="entry name" value="PERIPLASMIC BINDING COMPONENT OF ABC TRANSPORTER"/>
    <property type="match status" value="1"/>
</dbReference>
<feature type="chain" id="PRO_5047299823" evidence="3">
    <location>
        <begin position="21"/>
        <end position="605"/>
    </location>
</feature>
<dbReference type="InterPro" id="IPR000914">
    <property type="entry name" value="SBP_5_dom"/>
</dbReference>
<evidence type="ECO:0000259" key="4">
    <source>
        <dbReference type="Pfam" id="PF00496"/>
    </source>
</evidence>
<organism evidence="5 6">
    <name type="scientific">Benzoatithermus flavus</name>
    <dbReference type="NCBI Taxonomy" id="3108223"/>
    <lineage>
        <taxon>Bacteria</taxon>
        <taxon>Pseudomonadati</taxon>
        <taxon>Pseudomonadota</taxon>
        <taxon>Alphaproteobacteria</taxon>
        <taxon>Geminicoccales</taxon>
        <taxon>Geminicoccaceae</taxon>
        <taxon>Benzoatithermus</taxon>
    </lineage>
</organism>
<keyword evidence="6" id="KW-1185">Reference proteome</keyword>
<evidence type="ECO:0000313" key="6">
    <source>
        <dbReference type="Proteomes" id="UP001375743"/>
    </source>
</evidence>
<reference evidence="5 6" key="1">
    <citation type="submission" date="2024-01" db="EMBL/GenBank/DDBJ databases">
        <title>Multi-omics insights into the function and evolution of sodium benzoate biodegradation pathways in Benzoatithermus flavus gen. nov., sp. nov. from hot spring.</title>
        <authorList>
            <person name="Hu C.-J."/>
            <person name="Li W.-J."/>
        </authorList>
    </citation>
    <scope>NUCLEOTIDE SEQUENCE [LARGE SCALE GENOMIC DNA]</scope>
    <source>
        <strain evidence="5 6">SYSU G07066</strain>
    </source>
</reference>
<proteinExistence type="inferred from homology"/>
<evidence type="ECO:0000256" key="3">
    <source>
        <dbReference type="SAM" id="SignalP"/>
    </source>
</evidence>
<dbReference type="Proteomes" id="UP001375743">
    <property type="component" value="Unassembled WGS sequence"/>
</dbReference>
<name>A0ABU8XRD4_9PROT</name>
<dbReference type="SUPFAM" id="SSF53850">
    <property type="entry name" value="Periplasmic binding protein-like II"/>
    <property type="match status" value="1"/>
</dbReference>
<feature type="domain" description="Solute-binding protein family 5" evidence="4">
    <location>
        <begin position="71"/>
        <end position="481"/>
    </location>
</feature>
<evidence type="ECO:0000313" key="5">
    <source>
        <dbReference type="EMBL" id="MEK0083446.1"/>
    </source>
</evidence>
<dbReference type="Gene3D" id="3.10.105.10">
    <property type="entry name" value="Dipeptide-binding Protein, Domain 3"/>
    <property type="match status" value="1"/>
</dbReference>
<evidence type="ECO:0000256" key="2">
    <source>
        <dbReference type="ARBA" id="ARBA00005695"/>
    </source>
</evidence>
<protein>
    <submittedName>
        <fullName evidence="5">ABC transporter substrate-binding protein</fullName>
    </submittedName>
</protein>
<feature type="signal peptide" evidence="3">
    <location>
        <begin position="1"/>
        <end position="20"/>
    </location>
</feature>
<dbReference type="InterPro" id="IPR039424">
    <property type="entry name" value="SBP_5"/>
</dbReference>
<accession>A0ABU8XRD4</accession>
<dbReference type="CDD" id="cd08500">
    <property type="entry name" value="PBP2_NikA_DppA_OppA_like_4"/>
    <property type="match status" value="1"/>
</dbReference>